<dbReference type="Proteomes" id="UP000199345">
    <property type="component" value="Unassembled WGS sequence"/>
</dbReference>
<organism evidence="1 2">
    <name type="scientific">Nitrosomonas marina</name>
    <dbReference type="NCBI Taxonomy" id="917"/>
    <lineage>
        <taxon>Bacteria</taxon>
        <taxon>Pseudomonadati</taxon>
        <taxon>Pseudomonadota</taxon>
        <taxon>Betaproteobacteria</taxon>
        <taxon>Nitrosomonadales</taxon>
        <taxon>Nitrosomonadaceae</taxon>
        <taxon>Nitrosomonas</taxon>
    </lineage>
</organism>
<dbReference type="InterPro" id="IPR023614">
    <property type="entry name" value="Porin_dom_sf"/>
</dbReference>
<dbReference type="EMBL" id="FOIA01000009">
    <property type="protein sequence ID" value="SET00070.1"/>
    <property type="molecule type" value="Genomic_DNA"/>
</dbReference>
<evidence type="ECO:0000313" key="1">
    <source>
        <dbReference type="EMBL" id="SET00070.1"/>
    </source>
</evidence>
<protein>
    <recommendedName>
        <fullName evidence="3">Phosphate-selective porin O and P</fullName>
    </recommendedName>
</protein>
<dbReference type="Gene3D" id="2.40.160.10">
    <property type="entry name" value="Porin"/>
    <property type="match status" value="1"/>
</dbReference>
<sequence>MWPTAKDLLDNLQIQGFASQAFMATSDNDVFGNTDEGGGFGFTELGLNALFSPHSRLQLSAQMLSRRAGKDNTGVPRLDFAFLDYRLYSHEANQFGIRFGRLKNPFGFYNDTRDVPFTRPSILLPQSIYFDRTRNVGLSSDSIQFYGETSNAKWGDFAIQFGIIRPIVDDRDTEISLLGPRLTGNLSPDVSLIGRGLFETPGKRFRLAVSGIWFNADYKPGVKEAGLINPGSIEFSPIYVSAQYNTERWTLTSEYALRKFRYTDFDVTDLDILDFYGESFYFQGEYRFNHKWEALIRYDVLYTDRSDRDGSEFAALRGKPAHSRFAKDLTVGLRWNITPRIMARLEYHRINGTAWLAPLDNPDASMTSKNWNLFAAQLSFRF</sequence>
<dbReference type="SUPFAM" id="SSF56935">
    <property type="entry name" value="Porins"/>
    <property type="match status" value="1"/>
</dbReference>
<dbReference type="AlphaFoldDB" id="A0A1I0B029"/>
<reference evidence="2" key="1">
    <citation type="submission" date="2016-10" db="EMBL/GenBank/DDBJ databases">
        <authorList>
            <person name="Varghese N."/>
            <person name="Submissions S."/>
        </authorList>
    </citation>
    <scope>NUCLEOTIDE SEQUENCE [LARGE SCALE GENOMIC DNA]</scope>
    <source>
        <strain evidence="2">Nm71</strain>
    </source>
</reference>
<accession>A0A1I0B029</accession>
<evidence type="ECO:0008006" key="3">
    <source>
        <dbReference type="Google" id="ProtNLM"/>
    </source>
</evidence>
<keyword evidence="2" id="KW-1185">Reference proteome</keyword>
<gene>
    <name evidence="1" type="ORF">SAMN05216326_1098</name>
</gene>
<name>A0A1I0B029_9PROT</name>
<evidence type="ECO:0000313" key="2">
    <source>
        <dbReference type="Proteomes" id="UP000199345"/>
    </source>
</evidence>
<proteinExistence type="predicted"/>